<dbReference type="EMBL" id="CAICTM010001005">
    <property type="protein sequence ID" value="CAB9519309.1"/>
    <property type="molecule type" value="Genomic_DNA"/>
</dbReference>
<protein>
    <submittedName>
        <fullName evidence="1">Uncharacterized protein</fullName>
    </submittedName>
</protein>
<evidence type="ECO:0000313" key="2">
    <source>
        <dbReference type="Proteomes" id="UP001153069"/>
    </source>
</evidence>
<gene>
    <name evidence="1" type="ORF">SEMRO_1007_G230461.1</name>
</gene>
<proteinExistence type="predicted"/>
<organism evidence="1 2">
    <name type="scientific">Seminavis robusta</name>
    <dbReference type="NCBI Taxonomy" id="568900"/>
    <lineage>
        <taxon>Eukaryota</taxon>
        <taxon>Sar</taxon>
        <taxon>Stramenopiles</taxon>
        <taxon>Ochrophyta</taxon>
        <taxon>Bacillariophyta</taxon>
        <taxon>Bacillariophyceae</taxon>
        <taxon>Bacillariophycidae</taxon>
        <taxon>Naviculales</taxon>
        <taxon>Naviculaceae</taxon>
        <taxon>Seminavis</taxon>
    </lineage>
</organism>
<evidence type="ECO:0000313" key="1">
    <source>
        <dbReference type="EMBL" id="CAB9519309.1"/>
    </source>
</evidence>
<dbReference type="AlphaFoldDB" id="A0A9N8EFK8"/>
<sequence>MVESSSDILKKASSSNHETTMLQGLLKGPHVSQASAANASGFEDSCHQIPACLWSALIHPSGPELLGVTKGTGTCKAQAIESHSKSSLVSFQSPLLFFLRPCLGRIMLAVPCTQQH</sequence>
<keyword evidence="2" id="KW-1185">Reference proteome</keyword>
<dbReference type="Proteomes" id="UP001153069">
    <property type="component" value="Unassembled WGS sequence"/>
</dbReference>
<reference evidence="1" key="1">
    <citation type="submission" date="2020-06" db="EMBL/GenBank/DDBJ databases">
        <authorList>
            <consortium name="Plant Systems Biology data submission"/>
        </authorList>
    </citation>
    <scope>NUCLEOTIDE SEQUENCE</scope>
    <source>
        <strain evidence="1">D6</strain>
    </source>
</reference>
<comment type="caution">
    <text evidence="1">The sequence shown here is derived from an EMBL/GenBank/DDBJ whole genome shotgun (WGS) entry which is preliminary data.</text>
</comment>
<accession>A0A9N8EFK8</accession>
<name>A0A9N8EFK8_9STRA</name>